<sequence>MCTTFGNGQATCRIKECYHTPSPFASSDIRSFPSLHHCPAFRPIRSNMVLTNSFSCKHARTDFLGRRMVKGQRRGRKKRKKRRNEEHVQCSEEHRQEGASNVGVFYCTCCTCSCYGEFSPWSPLPDHAWFFICLHSSPSFFAPRQRSGAERVPSDMSRCFLLPWSLLRAD</sequence>
<evidence type="ECO:0000313" key="2">
    <source>
        <dbReference type="Proteomes" id="UP000245626"/>
    </source>
</evidence>
<name>A0ACD0NXH0_9BASI</name>
<keyword evidence="2" id="KW-1185">Reference proteome</keyword>
<evidence type="ECO:0000313" key="1">
    <source>
        <dbReference type="EMBL" id="PWN50518.1"/>
    </source>
</evidence>
<dbReference type="Proteomes" id="UP000245626">
    <property type="component" value="Unassembled WGS sequence"/>
</dbReference>
<reference evidence="1 2" key="1">
    <citation type="journal article" date="2018" name="Mol. Biol. Evol.">
        <title>Broad Genomic Sampling Reveals a Smut Pathogenic Ancestry of the Fungal Clade Ustilaginomycotina.</title>
        <authorList>
            <person name="Kijpornyongpan T."/>
            <person name="Mondo S.J."/>
            <person name="Barry K."/>
            <person name="Sandor L."/>
            <person name="Lee J."/>
            <person name="Lipzen A."/>
            <person name="Pangilinan J."/>
            <person name="LaButti K."/>
            <person name="Hainaut M."/>
            <person name="Henrissat B."/>
            <person name="Grigoriev I.V."/>
            <person name="Spatafora J.W."/>
            <person name="Aime M.C."/>
        </authorList>
    </citation>
    <scope>NUCLEOTIDE SEQUENCE [LARGE SCALE GENOMIC DNA]</scope>
    <source>
        <strain evidence="1 2">SA 807</strain>
    </source>
</reference>
<protein>
    <submittedName>
        <fullName evidence="1">Uncharacterized protein</fullName>
    </submittedName>
</protein>
<proteinExistence type="predicted"/>
<accession>A0ACD0NXH0</accession>
<gene>
    <name evidence="1" type="ORF">IE53DRAFT_91200</name>
</gene>
<dbReference type="EMBL" id="KZ819923">
    <property type="protein sequence ID" value="PWN50518.1"/>
    <property type="molecule type" value="Genomic_DNA"/>
</dbReference>
<organism evidence="1 2">
    <name type="scientific">Violaceomyces palustris</name>
    <dbReference type="NCBI Taxonomy" id="1673888"/>
    <lineage>
        <taxon>Eukaryota</taxon>
        <taxon>Fungi</taxon>
        <taxon>Dikarya</taxon>
        <taxon>Basidiomycota</taxon>
        <taxon>Ustilaginomycotina</taxon>
        <taxon>Ustilaginomycetes</taxon>
        <taxon>Violaceomycetales</taxon>
        <taxon>Violaceomycetaceae</taxon>
        <taxon>Violaceomyces</taxon>
    </lineage>
</organism>